<comment type="caution">
    <text evidence="5">The sequence shown here is derived from an EMBL/GenBank/DDBJ whole genome shotgun (WGS) entry which is preliminary data.</text>
</comment>
<reference evidence="5 6" key="1">
    <citation type="submission" date="2018-11" db="EMBL/GenBank/DDBJ databases">
        <title>Photobacterium sp. BEI247 sp. nov., a marine bacterium isolated from Yongle Blue Hole in the South China Sea.</title>
        <authorList>
            <person name="Wang X."/>
        </authorList>
    </citation>
    <scope>NUCLEOTIDE SEQUENCE [LARGE SCALE GENOMIC DNA]</scope>
    <source>
        <strain evidence="6">BEI247</strain>
    </source>
</reference>
<dbReference type="InterPro" id="IPR051309">
    <property type="entry name" value="ABCF_ATPase"/>
</dbReference>
<feature type="domain" description="ABC transporter" evidence="4">
    <location>
        <begin position="8"/>
        <end position="242"/>
    </location>
</feature>
<dbReference type="SMART" id="SM00382">
    <property type="entry name" value="AAA"/>
    <property type="match status" value="2"/>
</dbReference>
<keyword evidence="2 5" id="KW-0067">ATP-binding</keyword>
<dbReference type="OrthoDB" id="9808609at2"/>
<evidence type="ECO:0000256" key="3">
    <source>
        <dbReference type="SAM" id="MobiDB-lite"/>
    </source>
</evidence>
<dbReference type="EMBL" id="RJLM01000002">
    <property type="protein sequence ID" value="RWX56349.1"/>
    <property type="molecule type" value="Genomic_DNA"/>
</dbReference>
<dbReference type="GO" id="GO:0005524">
    <property type="term" value="F:ATP binding"/>
    <property type="evidence" value="ECO:0007669"/>
    <property type="project" value="UniProtKB-KW"/>
</dbReference>
<feature type="region of interest" description="Disordered" evidence="3">
    <location>
        <begin position="256"/>
        <end position="283"/>
    </location>
</feature>
<evidence type="ECO:0000256" key="2">
    <source>
        <dbReference type="ARBA" id="ARBA00022840"/>
    </source>
</evidence>
<dbReference type="InterPro" id="IPR027417">
    <property type="entry name" value="P-loop_NTPase"/>
</dbReference>
<sequence length="546" mass="60634">MTLYHPSILAQSLAVSHDNGDPLFSNVSFSLGRQITGLVGRNGVGKSVLAGLLLEQEMPDSGQVICNGKIGYLSQLTQYQDRQDLGTIADFLDIAARLKALRRIEKGSCKQADFDLVEDGWGAWDSLCFQLQAMGLPPDPFKQCSSLSGGELTRLMLWQLFRADYDYLILDEPSNHLDRAGRQWLIDQMSGFEGGILLISHDRLLLEYVEEIMELTPKGIRHYGGNYSFYAQQKELQHVAIERSVANAEKQVLQIRKQHQRNQEKAQQRAVQGNKARQSGSQPKMLLDGMKQSAQLSASARKVQFAQHLSQAEHKASELKAKLIQVKPQQIMINQSEKRVSSVLTLVALQLRYGDSKAINLSLQYGDRLHLTGNNGCGKSTLLKTITGEITPAIGHLNCTTQLCYLDQHFSLLDEQQSVLDNLHQLCPAKTQIELRTMAAGAGFRRERVELPVAALSGGERMKIAMLVVSHQEGETLLLLDEPDNHLDLESKQLLAQALVTYQGSLILISHDDVFVKEIGVNRTLNLAVGKESAPDKASFSEYGSY</sequence>
<dbReference type="Gene3D" id="3.40.50.300">
    <property type="entry name" value="P-loop containing nucleotide triphosphate hydrolases"/>
    <property type="match status" value="2"/>
</dbReference>
<evidence type="ECO:0000256" key="1">
    <source>
        <dbReference type="ARBA" id="ARBA00022741"/>
    </source>
</evidence>
<proteinExistence type="predicted"/>
<dbReference type="GO" id="GO:0016887">
    <property type="term" value="F:ATP hydrolysis activity"/>
    <property type="evidence" value="ECO:0007669"/>
    <property type="project" value="InterPro"/>
</dbReference>
<dbReference type="CDD" id="cd03221">
    <property type="entry name" value="ABCF_EF-3"/>
    <property type="match status" value="1"/>
</dbReference>
<dbReference type="AlphaFoldDB" id="A0A3S3RIL0"/>
<dbReference type="InterPro" id="IPR003593">
    <property type="entry name" value="AAA+_ATPase"/>
</dbReference>
<dbReference type="RefSeq" id="WP_128783435.1">
    <property type="nucleotide sequence ID" value="NZ_RJLM01000002.1"/>
</dbReference>
<evidence type="ECO:0000259" key="4">
    <source>
        <dbReference type="PROSITE" id="PS50893"/>
    </source>
</evidence>
<dbReference type="PANTHER" id="PTHR42855">
    <property type="entry name" value="ABC TRANSPORTER ATP-BINDING SUBUNIT"/>
    <property type="match status" value="1"/>
</dbReference>
<dbReference type="PANTHER" id="PTHR42855:SF2">
    <property type="entry name" value="DRUG RESISTANCE ABC TRANSPORTER,ATP-BINDING PROTEIN"/>
    <property type="match status" value="1"/>
</dbReference>
<keyword evidence="6" id="KW-1185">Reference proteome</keyword>
<dbReference type="InterPro" id="IPR003439">
    <property type="entry name" value="ABC_transporter-like_ATP-bd"/>
</dbReference>
<evidence type="ECO:0000313" key="6">
    <source>
        <dbReference type="Proteomes" id="UP000287563"/>
    </source>
</evidence>
<dbReference type="Pfam" id="PF00005">
    <property type="entry name" value="ABC_tran"/>
    <property type="match status" value="2"/>
</dbReference>
<dbReference type="PROSITE" id="PS50893">
    <property type="entry name" value="ABC_TRANSPORTER_2"/>
    <property type="match status" value="2"/>
</dbReference>
<keyword evidence="1" id="KW-0547">Nucleotide-binding</keyword>
<feature type="compositionally biased region" description="Polar residues" evidence="3">
    <location>
        <begin position="269"/>
        <end position="282"/>
    </location>
</feature>
<dbReference type="SUPFAM" id="SSF52540">
    <property type="entry name" value="P-loop containing nucleoside triphosphate hydrolases"/>
    <property type="match status" value="2"/>
</dbReference>
<protein>
    <submittedName>
        <fullName evidence="5">ABC transporter ATP-binding protein</fullName>
    </submittedName>
</protein>
<dbReference type="Proteomes" id="UP000287563">
    <property type="component" value="Unassembled WGS sequence"/>
</dbReference>
<evidence type="ECO:0000313" key="5">
    <source>
        <dbReference type="EMBL" id="RWX56349.1"/>
    </source>
</evidence>
<organism evidence="5 6">
    <name type="scientific">Photobacterium chitinilyticum</name>
    <dbReference type="NCBI Taxonomy" id="2485123"/>
    <lineage>
        <taxon>Bacteria</taxon>
        <taxon>Pseudomonadati</taxon>
        <taxon>Pseudomonadota</taxon>
        <taxon>Gammaproteobacteria</taxon>
        <taxon>Vibrionales</taxon>
        <taxon>Vibrionaceae</taxon>
        <taxon>Photobacterium</taxon>
    </lineage>
</organism>
<accession>A0A3S3RIL0</accession>
<feature type="domain" description="ABC transporter" evidence="4">
    <location>
        <begin position="338"/>
        <end position="544"/>
    </location>
</feature>
<dbReference type="PROSITE" id="PS00211">
    <property type="entry name" value="ABC_TRANSPORTER_1"/>
    <property type="match status" value="1"/>
</dbReference>
<gene>
    <name evidence="5" type="ORF">EDI28_08735</name>
</gene>
<dbReference type="InterPro" id="IPR017871">
    <property type="entry name" value="ABC_transporter-like_CS"/>
</dbReference>
<name>A0A3S3RIL0_9GAMM</name>